<dbReference type="RefSeq" id="WP_058442439.1">
    <property type="nucleotide sequence ID" value="NZ_CAAAHU010000013.1"/>
</dbReference>
<proteinExistence type="predicted"/>
<evidence type="ECO:0000313" key="3">
    <source>
        <dbReference type="Proteomes" id="UP000054742"/>
    </source>
</evidence>
<dbReference type="STRING" id="29422.Lbru_2459"/>
<keyword evidence="3" id="KW-1185">Reference proteome</keyword>
<gene>
    <name evidence="2" type="ORF">Lbru_2459</name>
</gene>
<organism evidence="2 3">
    <name type="scientific">Legionella brunensis</name>
    <dbReference type="NCBI Taxonomy" id="29422"/>
    <lineage>
        <taxon>Bacteria</taxon>
        <taxon>Pseudomonadati</taxon>
        <taxon>Pseudomonadota</taxon>
        <taxon>Gammaproteobacteria</taxon>
        <taxon>Legionellales</taxon>
        <taxon>Legionellaceae</taxon>
        <taxon>Legionella</taxon>
    </lineage>
</organism>
<evidence type="ECO:0000313" key="2">
    <source>
        <dbReference type="EMBL" id="KTC78167.1"/>
    </source>
</evidence>
<dbReference type="EMBL" id="LNXV01000033">
    <property type="protein sequence ID" value="KTC78167.1"/>
    <property type="molecule type" value="Genomic_DNA"/>
</dbReference>
<evidence type="ECO:0000256" key="1">
    <source>
        <dbReference type="SAM" id="MobiDB-lite"/>
    </source>
</evidence>
<sequence>MADIKKPNTETGVSPTEAGTAKGEKVTVVKGKPIPSGHDALGGASSEELNRKFYRWQNGTLKLVTQRPPVKGVTYFEVLDRGGEKILALSEGADVSAGEVERVKQSLLKDFKIKISNSRFNYKGVARGFSTLGVSGSLMIISGVLGAIQLLEIPEQIDAIKETQIDPIIVDVALKQSKVSALLSNKRSTLQKISWEEGTELHSTNLLIDTETGNIAAVVLEATDELEAGQIVGIGRSRFVAENVLMKSNMYKDNRTNDVYFQSERGNWLVIGPSTGSWELFPFQ</sequence>
<feature type="region of interest" description="Disordered" evidence="1">
    <location>
        <begin position="1"/>
        <end position="43"/>
    </location>
</feature>
<protein>
    <submittedName>
        <fullName evidence="2">Uncharacterized protein</fullName>
    </submittedName>
</protein>
<dbReference type="OrthoDB" id="9874522at2"/>
<reference evidence="2 3" key="1">
    <citation type="submission" date="2015-11" db="EMBL/GenBank/DDBJ databases">
        <title>Genomic analysis of 38 Legionella species identifies large and diverse effector repertoires.</title>
        <authorList>
            <person name="Burstein D."/>
            <person name="Amaro F."/>
            <person name="Zusman T."/>
            <person name="Lifshitz Z."/>
            <person name="Cohen O."/>
            <person name="Gilbert J.A."/>
            <person name="Pupko T."/>
            <person name="Shuman H.A."/>
            <person name="Segal G."/>
        </authorList>
    </citation>
    <scope>NUCLEOTIDE SEQUENCE [LARGE SCALE GENOMIC DNA]</scope>
    <source>
        <strain evidence="2 3">ATCC 43878</strain>
    </source>
</reference>
<name>A0A0W0S3L9_9GAMM</name>
<accession>A0A0W0S3L9</accession>
<comment type="caution">
    <text evidence="2">The sequence shown here is derived from an EMBL/GenBank/DDBJ whole genome shotgun (WGS) entry which is preliminary data.</text>
</comment>
<dbReference type="Proteomes" id="UP000054742">
    <property type="component" value="Unassembled WGS sequence"/>
</dbReference>
<dbReference type="AlphaFoldDB" id="A0A0W0S3L9"/>
<dbReference type="PATRIC" id="fig|29422.6.peg.2620"/>